<gene>
    <name evidence="3" type="primary">CSON003163</name>
</gene>
<feature type="transmembrane region" description="Helical" evidence="2">
    <location>
        <begin position="12"/>
        <end position="32"/>
    </location>
</feature>
<dbReference type="VEuPathDB" id="VectorBase:CSON003163"/>
<evidence type="ECO:0000313" key="3">
    <source>
        <dbReference type="EMBL" id="SSX20976.1"/>
    </source>
</evidence>
<dbReference type="AlphaFoldDB" id="A0A336LSI8"/>
<keyword evidence="2" id="KW-0812">Transmembrane</keyword>
<protein>
    <submittedName>
        <fullName evidence="3">CSON003163 protein</fullName>
    </submittedName>
</protein>
<feature type="compositionally biased region" description="Basic and acidic residues" evidence="1">
    <location>
        <begin position="67"/>
        <end position="78"/>
    </location>
</feature>
<organism evidence="3">
    <name type="scientific">Culicoides sonorensis</name>
    <name type="common">Biting midge</name>
    <dbReference type="NCBI Taxonomy" id="179676"/>
    <lineage>
        <taxon>Eukaryota</taxon>
        <taxon>Metazoa</taxon>
        <taxon>Ecdysozoa</taxon>
        <taxon>Arthropoda</taxon>
        <taxon>Hexapoda</taxon>
        <taxon>Insecta</taxon>
        <taxon>Pterygota</taxon>
        <taxon>Neoptera</taxon>
        <taxon>Endopterygota</taxon>
        <taxon>Diptera</taxon>
        <taxon>Nematocera</taxon>
        <taxon>Chironomoidea</taxon>
        <taxon>Ceratopogonidae</taxon>
        <taxon>Ceratopogoninae</taxon>
        <taxon>Culicoides</taxon>
        <taxon>Monoculicoides</taxon>
    </lineage>
</organism>
<feature type="region of interest" description="Disordered" evidence="1">
    <location>
        <begin position="47"/>
        <end position="78"/>
    </location>
</feature>
<keyword evidence="2" id="KW-0472">Membrane</keyword>
<sequence>MSHFILPTLNAFLYCVIFMVVVVTCGMAYALLKYFCLNGDESNTQNHSRNYNIDDDEPDYNTNGFHPNRDDDPAPRYEHIPLAPVYKPASPRVSPVPLAPYPTGTVNPPYPTSSNGRSSPYATAPYPTNSSAPYPTENVGMPMPMPGAIAMPTPQMRFTAESVFKIQSAIKKIRSKWLEIQ</sequence>
<evidence type="ECO:0000256" key="2">
    <source>
        <dbReference type="SAM" id="Phobius"/>
    </source>
</evidence>
<name>A0A336LSI8_CULSO</name>
<keyword evidence="2" id="KW-1133">Transmembrane helix</keyword>
<evidence type="ECO:0000256" key="1">
    <source>
        <dbReference type="SAM" id="MobiDB-lite"/>
    </source>
</evidence>
<reference evidence="3" key="1">
    <citation type="submission" date="2018-07" db="EMBL/GenBank/DDBJ databases">
        <authorList>
            <person name="Quirk P.G."/>
            <person name="Krulwich T.A."/>
        </authorList>
    </citation>
    <scope>NUCLEOTIDE SEQUENCE</scope>
</reference>
<accession>A0A336LSI8</accession>
<feature type="compositionally biased region" description="Polar residues" evidence="1">
    <location>
        <begin position="112"/>
        <end position="129"/>
    </location>
</feature>
<proteinExistence type="predicted"/>
<dbReference type="EMBL" id="UFQT01000155">
    <property type="protein sequence ID" value="SSX20976.1"/>
    <property type="molecule type" value="Genomic_DNA"/>
</dbReference>
<feature type="region of interest" description="Disordered" evidence="1">
    <location>
        <begin position="107"/>
        <end position="129"/>
    </location>
</feature>